<keyword evidence="5 6" id="KW-0326">Glycosidase</keyword>
<feature type="domain" description="GH18" evidence="10">
    <location>
        <begin position="64"/>
        <end position="477"/>
    </location>
</feature>
<reference evidence="11" key="1">
    <citation type="journal article" date="2014" name="Int. J. Syst. Evol. Microbiol.">
        <title>Complete genome sequence of Corynebacterium casei LMG S-19264T (=DSM 44701T), isolated from a smear-ripened cheese.</title>
        <authorList>
            <consortium name="US DOE Joint Genome Institute (JGI-PGF)"/>
            <person name="Walter F."/>
            <person name="Albersmeier A."/>
            <person name="Kalinowski J."/>
            <person name="Ruckert C."/>
        </authorList>
    </citation>
    <scope>NUCLEOTIDE SEQUENCE</scope>
    <source>
        <strain evidence="11">CGMCC 4.7398</strain>
    </source>
</reference>
<keyword evidence="4" id="KW-0146">Chitin degradation</keyword>
<feature type="compositionally biased region" description="Acidic residues" evidence="8">
    <location>
        <begin position="485"/>
        <end position="496"/>
    </location>
</feature>
<dbReference type="InterPro" id="IPR017853">
    <property type="entry name" value="GH"/>
</dbReference>
<dbReference type="InterPro" id="IPR001579">
    <property type="entry name" value="Glyco_hydro_18_chit_AS"/>
</dbReference>
<feature type="signal peptide" evidence="9">
    <location>
        <begin position="1"/>
        <end position="34"/>
    </location>
</feature>
<dbReference type="GO" id="GO:0005975">
    <property type="term" value="P:carbohydrate metabolic process"/>
    <property type="evidence" value="ECO:0007669"/>
    <property type="project" value="InterPro"/>
</dbReference>
<accession>A0A919G2P2</accession>
<evidence type="ECO:0000256" key="3">
    <source>
        <dbReference type="ARBA" id="ARBA00022801"/>
    </source>
</evidence>
<keyword evidence="3 6" id="KW-0378">Hydrolase</keyword>
<organism evidence="11 12">
    <name type="scientific">Promicromonospora soli</name>
    <dbReference type="NCBI Taxonomy" id="2035533"/>
    <lineage>
        <taxon>Bacteria</taxon>
        <taxon>Bacillati</taxon>
        <taxon>Actinomycetota</taxon>
        <taxon>Actinomycetes</taxon>
        <taxon>Micrococcales</taxon>
        <taxon>Promicromonosporaceae</taxon>
        <taxon>Promicromonospora</taxon>
    </lineage>
</organism>
<dbReference type="InterPro" id="IPR011583">
    <property type="entry name" value="Chitinase_II/V-like_cat"/>
</dbReference>
<dbReference type="EMBL" id="BNAS01000005">
    <property type="protein sequence ID" value="GHH76791.1"/>
    <property type="molecule type" value="Genomic_DNA"/>
</dbReference>
<keyword evidence="12" id="KW-1185">Reference proteome</keyword>
<dbReference type="GO" id="GO:0006032">
    <property type="term" value="P:chitin catabolic process"/>
    <property type="evidence" value="ECO:0007669"/>
    <property type="project" value="UniProtKB-KW"/>
</dbReference>
<keyword evidence="4" id="KW-0119">Carbohydrate metabolism</keyword>
<evidence type="ECO:0000259" key="10">
    <source>
        <dbReference type="PROSITE" id="PS51910"/>
    </source>
</evidence>
<evidence type="ECO:0000256" key="8">
    <source>
        <dbReference type="SAM" id="MobiDB-lite"/>
    </source>
</evidence>
<proteinExistence type="inferred from homology"/>
<protein>
    <recommendedName>
        <fullName evidence="2">chitinase</fullName>
        <ecNumber evidence="2">3.2.1.14</ecNumber>
    </recommendedName>
</protein>
<dbReference type="SMART" id="SM00636">
    <property type="entry name" value="Glyco_18"/>
    <property type="match status" value="1"/>
</dbReference>
<evidence type="ECO:0000256" key="2">
    <source>
        <dbReference type="ARBA" id="ARBA00012729"/>
    </source>
</evidence>
<dbReference type="SUPFAM" id="SSF54556">
    <property type="entry name" value="Chitinase insertion domain"/>
    <property type="match status" value="1"/>
</dbReference>
<comment type="catalytic activity">
    <reaction evidence="1">
        <text>Random endo-hydrolysis of N-acetyl-beta-D-glucosaminide (1-&gt;4)-beta-linkages in chitin and chitodextrins.</text>
        <dbReference type="EC" id="3.2.1.14"/>
    </reaction>
</comment>
<dbReference type="InterPro" id="IPR050314">
    <property type="entry name" value="Glycosyl_Hydrlase_18"/>
</dbReference>
<feature type="chain" id="PRO_5039303861" description="chitinase" evidence="9">
    <location>
        <begin position="35"/>
        <end position="496"/>
    </location>
</feature>
<dbReference type="AlphaFoldDB" id="A0A919G2P2"/>
<dbReference type="RefSeq" id="WP_189670659.1">
    <property type="nucleotide sequence ID" value="NZ_BNAS01000005.1"/>
</dbReference>
<keyword evidence="9" id="KW-0732">Signal</keyword>
<dbReference type="EC" id="3.2.1.14" evidence="2"/>
<evidence type="ECO:0000256" key="9">
    <source>
        <dbReference type="SAM" id="SignalP"/>
    </source>
</evidence>
<dbReference type="Pfam" id="PF00704">
    <property type="entry name" value="Glyco_hydro_18"/>
    <property type="match status" value="1"/>
</dbReference>
<dbReference type="CDD" id="cd06548">
    <property type="entry name" value="GH18_chitinase"/>
    <property type="match status" value="1"/>
</dbReference>
<evidence type="ECO:0000256" key="5">
    <source>
        <dbReference type="ARBA" id="ARBA00023295"/>
    </source>
</evidence>
<dbReference type="Gene3D" id="3.10.50.10">
    <property type="match status" value="1"/>
</dbReference>
<evidence type="ECO:0000256" key="1">
    <source>
        <dbReference type="ARBA" id="ARBA00000822"/>
    </source>
</evidence>
<dbReference type="PANTHER" id="PTHR11177">
    <property type="entry name" value="CHITINASE"/>
    <property type="match status" value="1"/>
</dbReference>
<dbReference type="PROSITE" id="PS01095">
    <property type="entry name" value="GH18_1"/>
    <property type="match status" value="1"/>
</dbReference>
<keyword evidence="4" id="KW-0624">Polysaccharide degradation</keyword>
<comment type="caution">
    <text evidence="11">The sequence shown here is derived from an EMBL/GenBank/DDBJ whole genome shotgun (WGS) entry which is preliminary data.</text>
</comment>
<evidence type="ECO:0000256" key="4">
    <source>
        <dbReference type="ARBA" id="ARBA00023024"/>
    </source>
</evidence>
<dbReference type="InterPro" id="IPR029070">
    <property type="entry name" value="Chitinase_insertion_sf"/>
</dbReference>
<dbReference type="GO" id="GO:0008843">
    <property type="term" value="F:endochitinase activity"/>
    <property type="evidence" value="ECO:0007669"/>
    <property type="project" value="UniProtKB-EC"/>
</dbReference>
<dbReference type="SUPFAM" id="SSF51445">
    <property type="entry name" value="(Trans)glycosidases"/>
    <property type="match status" value="1"/>
</dbReference>
<evidence type="ECO:0000256" key="6">
    <source>
        <dbReference type="RuleBase" id="RU000489"/>
    </source>
</evidence>
<feature type="region of interest" description="Disordered" evidence="8">
    <location>
        <begin position="472"/>
        <end position="496"/>
    </location>
</feature>
<evidence type="ECO:0000313" key="11">
    <source>
        <dbReference type="EMBL" id="GHH76791.1"/>
    </source>
</evidence>
<name>A0A919G2P2_9MICO</name>
<dbReference type="InterPro" id="IPR001223">
    <property type="entry name" value="Glyco_hydro18_cat"/>
</dbReference>
<dbReference type="Proteomes" id="UP000627369">
    <property type="component" value="Unassembled WGS sequence"/>
</dbReference>
<dbReference type="Gene3D" id="3.20.20.80">
    <property type="entry name" value="Glycosidases"/>
    <property type="match status" value="1"/>
</dbReference>
<reference evidence="11" key="2">
    <citation type="submission" date="2020-09" db="EMBL/GenBank/DDBJ databases">
        <authorList>
            <person name="Sun Q."/>
            <person name="Zhou Y."/>
        </authorList>
    </citation>
    <scope>NUCLEOTIDE SEQUENCE</scope>
    <source>
        <strain evidence="11">CGMCC 4.7398</strain>
    </source>
</reference>
<dbReference type="GO" id="GO:0008061">
    <property type="term" value="F:chitin binding"/>
    <property type="evidence" value="ECO:0007669"/>
    <property type="project" value="InterPro"/>
</dbReference>
<gene>
    <name evidence="11" type="ORF">GCM10017772_36320</name>
</gene>
<evidence type="ECO:0000313" key="12">
    <source>
        <dbReference type="Proteomes" id="UP000627369"/>
    </source>
</evidence>
<evidence type="ECO:0000256" key="7">
    <source>
        <dbReference type="RuleBase" id="RU004453"/>
    </source>
</evidence>
<dbReference type="PROSITE" id="PS51910">
    <property type="entry name" value="GH18_2"/>
    <property type="match status" value="1"/>
</dbReference>
<sequence length="496" mass="52322">MGPTYARPSGTRRLTRGILAGAAALAVAASAAVAGASLSEADAAEAKPKPAKSADAGDSAINGFRSVGYFTQWGVYGRGYQAKQLDTSGVADELTHVNYAFANIHNERLECFEANKGNGPGPDGSDGAGDAWADYGMGYTAASSVSGVADTWDQPLAGSFNQFKQLKAKHPDLKVLMSIGGWTWSKNFSLAAATDASREKFVSSCIDVFIKGNLPVIDGRGGPGAAAGVFDGFDIDWEWPGSLNGAEGNHVDPVNDRENFKLLLAEFRQQLDALGRKTHRDYLLSAFLPANPADIESGGWNDPEIFESLDFGNVQGYDLHGAWDADLAGHQGNLYGDPADPRPGQYSADLAVQNYLDAGVPAEQLGLGLAMYGRGWTGVTSSDPWSGATGAAPGLYEAGIDDYDLVKNVGTEHYDADLGAAWRYDGTNWWSYDSAQSVTTKAAYIREQGLGGAMWWELSGDRSGELTGALQGVLGTGKAGPVEAPEVEPTEPPDED</sequence>
<comment type="similarity">
    <text evidence="7">Belongs to the glycosyl hydrolase 18 family.</text>
</comment>
<dbReference type="PANTHER" id="PTHR11177:SF317">
    <property type="entry name" value="CHITINASE 12-RELATED"/>
    <property type="match status" value="1"/>
</dbReference>